<keyword evidence="6" id="KW-0812">Transmembrane</keyword>
<evidence type="ECO:0000256" key="7">
    <source>
        <dbReference type="ARBA" id="ARBA00022723"/>
    </source>
</evidence>
<evidence type="ECO:0000313" key="18">
    <source>
        <dbReference type="Proteomes" id="UP001370490"/>
    </source>
</evidence>
<feature type="region of interest" description="Disordered" evidence="15">
    <location>
        <begin position="138"/>
        <end position="206"/>
    </location>
</feature>
<evidence type="ECO:0000313" key="17">
    <source>
        <dbReference type="EMBL" id="KAK6930204.1"/>
    </source>
</evidence>
<evidence type="ECO:0000256" key="11">
    <source>
        <dbReference type="ARBA" id="ARBA00022989"/>
    </source>
</evidence>
<reference evidence="17 18" key="1">
    <citation type="submission" date="2023-12" db="EMBL/GenBank/DDBJ databases">
        <title>A high-quality genome assembly for Dillenia turbinata (Dilleniales).</title>
        <authorList>
            <person name="Chanderbali A."/>
        </authorList>
    </citation>
    <scope>NUCLEOTIDE SEQUENCE [LARGE SCALE GENOMIC DNA]</scope>
    <source>
        <strain evidence="17">LSX21</strain>
        <tissue evidence="17">Leaf</tissue>
    </source>
</reference>
<dbReference type="Proteomes" id="UP001370490">
    <property type="component" value="Unassembled WGS sequence"/>
</dbReference>
<dbReference type="GO" id="GO:0016020">
    <property type="term" value="C:membrane"/>
    <property type="evidence" value="ECO:0007669"/>
    <property type="project" value="UniProtKB-SubCell"/>
</dbReference>
<dbReference type="Pfam" id="PF13639">
    <property type="entry name" value="zf-RING_2"/>
    <property type="match status" value="1"/>
</dbReference>
<keyword evidence="5" id="KW-0808">Transferase</keyword>
<gene>
    <name evidence="17" type="ORF">RJ641_004298</name>
</gene>
<dbReference type="EC" id="2.3.2.27" evidence="4"/>
<evidence type="ECO:0000256" key="6">
    <source>
        <dbReference type="ARBA" id="ARBA00022692"/>
    </source>
</evidence>
<dbReference type="PANTHER" id="PTHR46913:SF1">
    <property type="entry name" value="RING-H2 FINGER PROTEIN ATL16"/>
    <property type="match status" value="1"/>
</dbReference>
<evidence type="ECO:0000256" key="4">
    <source>
        <dbReference type="ARBA" id="ARBA00012483"/>
    </source>
</evidence>
<dbReference type="CDD" id="cd16461">
    <property type="entry name" value="RING-H2_EL5-like"/>
    <property type="match status" value="1"/>
</dbReference>
<comment type="similarity">
    <text evidence="13">Belongs to the RING-type zinc finger family. ATL subfamily.</text>
</comment>
<keyword evidence="18" id="KW-1185">Reference proteome</keyword>
<feature type="compositionally biased region" description="Polar residues" evidence="15">
    <location>
        <begin position="138"/>
        <end position="162"/>
    </location>
</feature>
<dbReference type="InterPro" id="IPR013083">
    <property type="entry name" value="Znf_RING/FYVE/PHD"/>
</dbReference>
<evidence type="ECO:0000256" key="15">
    <source>
        <dbReference type="SAM" id="MobiDB-lite"/>
    </source>
</evidence>
<dbReference type="InterPro" id="IPR044600">
    <property type="entry name" value="ATL1/ATL16-like"/>
</dbReference>
<evidence type="ECO:0000256" key="5">
    <source>
        <dbReference type="ARBA" id="ARBA00022679"/>
    </source>
</evidence>
<evidence type="ECO:0000256" key="10">
    <source>
        <dbReference type="ARBA" id="ARBA00022833"/>
    </source>
</evidence>
<organism evidence="17 18">
    <name type="scientific">Dillenia turbinata</name>
    <dbReference type="NCBI Taxonomy" id="194707"/>
    <lineage>
        <taxon>Eukaryota</taxon>
        <taxon>Viridiplantae</taxon>
        <taxon>Streptophyta</taxon>
        <taxon>Embryophyta</taxon>
        <taxon>Tracheophyta</taxon>
        <taxon>Spermatophyta</taxon>
        <taxon>Magnoliopsida</taxon>
        <taxon>eudicotyledons</taxon>
        <taxon>Gunneridae</taxon>
        <taxon>Pentapetalae</taxon>
        <taxon>Dilleniales</taxon>
        <taxon>Dilleniaceae</taxon>
        <taxon>Dillenia</taxon>
    </lineage>
</organism>
<comment type="subcellular location">
    <subcellularLocation>
        <location evidence="2">Membrane</location>
        <topology evidence="2">Single-pass membrane protein</topology>
    </subcellularLocation>
</comment>
<dbReference type="SMART" id="SM00184">
    <property type="entry name" value="RING"/>
    <property type="match status" value="1"/>
</dbReference>
<dbReference type="PROSITE" id="PS50089">
    <property type="entry name" value="ZF_RING_2"/>
    <property type="match status" value="1"/>
</dbReference>
<name>A0AAN8VB77_9MAGN</name>
<keyword evidence="7" id="KW-0479">Metal-binding</keyword>
<protein>
    <recommendedName>
        <fullName evidence="4">RING-type E3 ubiquitin transferase</fullName>
        <ecNumber evidence="4">2.3.2.27</ecNumber>
    </recommendedName>
</protein>
<keyword evidence="11" id="KW-1133">Transmembrane helix</keyword>
<dbReference type="GO" id="GO:0008270">
    <property type="term" value="F:zinc ion binding"/>
    <property type="evidence" value="ECO:0007669"/>
    <property type="project" value="UniProtKB-KW"/>
</dbReference>
<evidence type="ECO:0000256" key="12">
    <source>
        <dbReference type="ARBA" id="ARBA00023136"/>
    </source>
</evidence>
<dbReference type="GO" id="GO:0016567">
    <property type="term" value="P:protein ubiquitination"/>
    <property type="evidence" value="ECO:0007669"/>
    <property type="project" value="InterPro"/>
</dbReference>
<proteinExistence type="inferred from homology"/>
<feature type="domain" description="RING-type" evidence="16">
    <location>
        <begin position="71"/>
        <end position="113"/>
    </location>
</feature>
<dbReference type="GO" id="GO:0061630">
    <property type="term" value="F:ubiquitin protein ligase activity"/>
    <property type="evidence" value="ECO:0007669"/>
    <property type="project" value="UniProtKB-EC"/>
</dbReference>
<evidence type="ECO:0000256" key="2">
    <source>
        <dbReference type="ARBA" id="ARBA00004167"/>
    </source>
</evidence>
<evidence type="ECO:0000256" key="3">
    <source>
        <dbReference type="ARBA" id="ARBA00004906"/>
    </source>
</evidence>
<dbReference type="Gene3D" id="3.30.40.10">
    <property type="entry name" value="Zinc/RING finger domain, C3HC4 (zinc finger)"/>
    <property type="match status" value="1"/>
</dbReference>
<dbReference type="PANTHER" id="PTHR46913">
    <property type="entry name" value="RING-H2 FINGER PROTEIN ATL16"/>
    <property type="match status" value="1"/>
</dbReference>
<comment type="pathway">
    <text evidence="3">Protein modification; protein ubiquitination.</text>
</comment>
<dbReference type="EMBL" id="JBAMMX010000012">
    <property type="protein sequence ID" value="KAK6930204.1"/>
    <property type="molecule type" value="Genomic_DNA"/>
</dbReference>
<accession>A0AAN8VB77</accession>
<evidence type="ECO:0000256" key="9">
    <source>
        <dbReference type="ARBA" id="ARBA00022786"/>
    </source>
</evidence>
<evidence type="ECO:0000259" key="16">
    <source>
        <dbReference type="PROSITE" id="PS50089"/>
    </source>
</evidence>
<sequence>MVCLHIYARWYLLRSRRRVPRNRRRSHVVFYFDSNNNPATAAATRGLDKAVLKALPVFQYSSKDNSDPIECAVCLSEFEENETGRFLPKCKHSFHIWCIDMWFHSHSTCPLCRCPVELPEKTVEVVVRVTVDEAVLNEPSSSSSCANDGDNSARVESSSGPETVSFRGKRKPGVSVDVPRRNKSFSLSDDESGLTSPASQSFKSPGNRMLSLKRILSRDRKAVTVFPSPVPVPTRTMSCCSLRELDIERGKEEPQQSS</sequence>
<evidence type="ECO:0000256" key="13">
    <source>
        <dbReference type="ARBA" id="ARBA00024209"/>
    </source>
</evidence>
<comment type="caution">
    <text evidence="17">The sequence shown here is derived from an EMBL/GenBank/DDBJ whole genome shotgun (WGS) entry which is preliminary data.</text>
</comment>
<dbReference type="AlphaFoldDB" id="A0AAN8VB77"/>
<keyword evidence="9" id="KW-0833">Ubl conjugation pathway</keyword>
<evidence type="ECO:0000256" key="8">
    <source>
        <dbReference type="ARBA" id="ARBA00022771"/>
    </source>
</evidence>
<keyword evidence="8 14" id="KW-0863">Zinc-finger</keyword>
<feature type="compositionally biased region" description="Polar residues" evidence="15">
    <location>
        <begin position="193"/>
        <end position="204"/>
    </location>
</feature>
<comment type="catalytic activity">
    <reaction evidence="1">
        <text>S-ubiquitinyl-[E2 ubiquitin-conjugating enzyme]-L-cysteine + [acceptor protein]-L-lysine = [E2 ubiquitin-conjugating enzyme]-L-cysteine + N(6)-ubiquitinyl-[acceptor protein]-L-lysine.</text>
        <dbReference type="EC" id="2.3.2.27"/>
    </reaction>
</comment>
<evidence type="ECO:0000256" key="1">
    <source>
        <dbReference type="ARBA" id="ARBA00000900"/>
    </source>
</evidence>
<dbReference type="SUPFAM" id="SSF57850">
    <property type="entry name" value="RING/U-box"/>
    <property type="match status" value="1"/>
</dbReference>
<keyword evidence="10" id="KW-0862">Zinc</keyword>
<dbReference type="FunFam" id="3.30.40.10:FF:000475">
    <property type="entry name" value="RING-H2 finger protein ATL3"/>
    <property type="match status" value="1"/>
</dbReference>
<dbReference type="InterPro" id="IPR001841">
    <property type="entry name" value="Znf_RING"/>
</dbReference>
<evidence type="ECO:0000256" key="14">
    <source>
        <dbReference type="PROSITE-ProRule" id="PRU00175"/>
    </source>
</evidence>
<keyword evidence="12" id="KW-0472">Membrane</keyword>